<dbReference type="VEuPathDB" id="FungiDB:AMAG_05182"/>
<dbReference type="EMBL" id="GG745335">
    <property type="protein sequence ID" value="KNE59718.1"/>
    <property type="molecule type" value="Genomic_DNA"/>
</dbReference>
<organism evidence="2 3">
    <name type="scientific">Allomyces macrogynus (strain ATCC 38327)</name>
    <name type="common">Allomyces javanicus var. macrogynus</name>
    <dbReference type="NCBI Taxonomy" id="578462"/>
    <lineage>
        <taxon>Eukaryota</taxon>
        <taxon>Fungi</taxon>
        <taxon>Fungi incertae sedis</taxon>
        <taxon>Blastocladiomycota</taxon>
        <taxon>Blastocladiomycetes</taxon>
        <taxon>Blastocladiales</taxon>
        <taxon>Blastocladiaceae</taxon>
        <taxon>Allomyces</taxon>
    </lineage>
</organism>
<dbReference type="InterPro" id="IPR011333">
    <property type="entry name" value="SKP1/BTB/POZ_sf"/>
</dbReference>
<dbReference type="OrthoDB" id="10027872at2759"/>
<protein>
    <recommendedName>
        <fullName evidence="1">BTB domain-containing protein</fullName>
    </recommendedName>
</protein>
<reference evidence="3" key="2">
    <citation type="submission" date="2009-11" db="EMBL/GenBank/DDBJ databases">
        <title>The Genome Sequence of Allomyces macrogynus strain ATCC 38327.</title>
        <authorList>
            <consortium name="The Broad Institute Genome Sequencing Platform"/>
            <person name="Russ C."/>
            <person name="Cuomo C."/>
            <person name="Shea T."/>
            <person name="Young S.K."/>
            <person name="Zeng Q."/>
            <person name="Koehrsen M."/>
            <person name="Haas B."/>
            <person name="Borodovsky M."/>
            <person name="Guigo R."/>
            <person name="Alvarado L."/>
            <person name="Berlin A."/>
            <person name="Borenstein D."/>
            <person name="Chen Z."/>
            <person name="Engels R."/>
            <person name="Freedman E."/>
            <person name="Gellesch M."/>
            <person name="Goldberg J."/>
            <person name="Griggs A."/>
            <person name="Gujja S."/>
            <person name="Heiman D."/>
            <person name="Hepburn T."/>
            <person name="Howarth C."/>
            <person name="Jen D."/>
            <person name="Larson L."/>
            <person name="Lewis B."/>
            <person name="Mehta T."/>
            <person name="Park D."/>
            <person name="Pearson M."/>
            <person name="Roberts A."/>
            <person name="Saif S."/>
            <person name="Shenoy N."/>
            <person name="Sisk P."/>
            <person name="Stolte C."/>
            <person name="Sykes S."/>
            <person name="Walk T."/>
            <person name="White J."/>
            <person name="Yandava C."/>
            <person name="Burger G."/>
            <person name="Gray M.W."/>
            <person name="Holland P.W.H."/>
            <person name="King N."/>
            <person name="Lang F.B.F."/>
            <person name="Roger A.J."/>
            <person name="Ruiz-Trillo I."/>
            <person name="Lander E."/>
            <person name="Nusbaum C."/>
        </authorList>
    </citation>
    <scope>NUCLEOTIDE SEQUENCE [LARGE SCALE GENOMIC DNA]</scope>
    <source>
        <strain evidence="3">ATCC 38327</strain>
    </source>
</reference>
<dbReference type="PROSITE" id="PS50097">
    <property type="entry name" value="BTB"/>
    <property type="match status" value="1"/>
</dbReference>
<proteinExistence type="predicted"/>
<keyword evidence="3" id="KW-1185">Reference proteome</keyword>
<dbReference type="InterPro" id="IPR000210">
    <property type="entry name" value="BTB/POZ_dom"/>
</dbReference>
<gene>
    <name evidence="2" type="ORF">AMAG_05182</name>
</gene>
<evidence type="ECO:0000259" key="1">
    <source>
        <dbReference type="PROSITE" id="PS50097"/>
    </source>
</evidence>
<evidence type="ECO:0000313" key="2">
    <source>
        <dbReference type="EMBL" id="KNE59718.1"/>
    </source>
</evidence>
<dbReference type="CDD" id="cd18186">
    <property type="entry name" value="BTB_POZ_ZBTB_KLHL-like"/>
    <property type="match status" value="1"/>
</dbReference>
<dbReference type="Gene3D" id="3.30.710.10">
    <property type="entry name" value="Potassium Channel Kv1.1, Chain A"/>
    <property type="match status" value="1"/>
</dbReference>
<feature type="domain" description="BTB" evidence="1">
    <location>
        <begin position="187"/>
        <end position="251"/>
    </location>
</feature>
<sequence length="351" mass="39476">MPPIERHKIIICSRYTNPASLKRFSTVPGSRMHQWRPAGQVYAHAVMRPSELQPTQDQLEKRPHLRFVEVEVMAWFSNALSNKVFDVAGTILYLDSGLAPDRLSYRFSMQLEAPPECPVISSDPPVPRPSVAATVVVAVDVSDPEQKVMDMELKFELAESEPTTLPHTPVALPSLGVLQYLHDTKASDCAFRIRGTETLLYASRIMLMRGSQFFRSMFSGNWTETQSKDPISFTSWDAPAVALAFVHIYSGWTPDQPTLPEDVPPNLVDDFGCDPDSFDEDAWRHLFKLARFLGLKPLARAVNRKLVALLEEQFQELSEVTDVLPAKATELAPARKRRRIETKTDDVARAS</sequence>
<evidence type="ECO:0000313" key="3">
    <source>
        <dbReference type="Proteomes" id="UP000054350"/>
    </source>
</evidence>
<dbReference type="Proteomes" id="UP000054350">
    <property type="component" value="Unassembled WGS sequence"/>
</dbReference>
<dbReference type="SUPFAM" id="SSF54695">
    <property type="entry name" value="POZ domain"/>
    <property type="match status" value="1"/>
</dbReference>
<reference evidence="2 3" key="1">
    <citation type="submission" date="2009-11" db="EMBL/GenBank/DDBJ databases">
        <title>Annotation of Allomyces macrogynus ATCC 38327.</title>
        <authorList>
            <consortium name="The Broad Institute Genome Sequencing Platform"/>
            <person name="Russ C."/>
            <person name="Cuomo C."/>
            <person name="Burger G."/>
            <person name="Gray M.W."/>
            <person name="Holland P.W.H."/>
            <person name="King N."/>
            <person name="Lang F.B.F."/>
            <person name="Roger A.J."/>
            <person name="Ruiz-Trillo I."/>
            <person name="Young S.K."/>
            <person name="Zeng Q."/>
            <person name="Gargeya S."/>
            <person name="Fitzgerald M."/>
            <person name="Haas B."/>
            <person name="Abouelleil A."/>
            <person name="Alvarado L."/>
            <person name="Arachchi H.M."/>
            <person name="Berlin A."/>
            <person name="Chapman S.B."/>
            <person name="Gearin G."/>
            <person name="Goldberg J."/>
            <person name="Griggs A."/>
            <person name="Gujja S."/>
            <person name="Hansen M."/>
            <person name="Heiman D."/>
            <person name="Howarth C."/>
            <person name="Larimer J."/>
            <person name="Lui A."/>
            <person name="MacDonald P.J.P."/>
            <person name="McCowen C."/>
            <person name="Montmayeur A."/>
            <person name="Murphy C."/>
            <person name="Neiman D."/>
            <person name="Pearson M."/>
            <person name="Priest M."/>
            <person name="Roberts A."/>
            <person name="Saif S."/>
            <person name="Shea T."/>
            <person name="Sisk P."/>
            <person name="Stolte C."/>
            <person name="Sykes S."/>
            <person name="Wortman J."/>
            <person name="Nusbaum C."/>
            <person name="Birren B."/>
        </authorList>
    </citation>
    <scope>NUCLEOTIDE SEQUENCE [LARGE SCALE GENOMIC DNA]</scope>
    <source>
        <strain evidence="2 3">ATCC 38327</strain>
    </source>
</reference>
<dbReference type="Pfam" id="PF00651">
    <property type="entry name" value="BTB"/>
    <property type="match status" value="1"/>
</dbReference>
<accession>A0A0L0SAW6</accession>
<dbReference type="AlphaFoldDB" id="A0A0L0SAW6"/>
<name>A0A0L0SAW6_ALLM3</name>